<comment type="caution">
    <text evidence="1">The sequence shown here is derived from an EMBL/GenBank/DDBJ whole genome shotgun (WGS) entry which is preliminary data.</text>
</comment>
<dbReference type="EMBL" id="JASBWV010000036">
    <property type="protein sequence ID" value="KAJ9116537.1"/>
    <property type="molecule type" value="Genomic_DNA"/>
</dbReference>
<evidence type="ECO:0000313" key="2">
    <source>
        <dbReference type="Proteomes" id="UP001234202"/>
    </source>
</evidence>
<dbReference type="Proteomes" id="UP001234202">
    <property type="component" value="Unassembled WGS sequence"/>
</dbReference>
<organism evidence="1 2">
    <name type="scientific">Naganishia onofrii</name>
    <dbReference type="NCBI Taxonomy" id="1851511"/>
    <lineage>
        <taxon>Eukaryota</taxon>
        <taxon>Fungi</taxon>
        <taxon>Dikarya</taxon>
        <taxon>Basidiomycota</taxon>
        <taxon>Agaricomycotina</taxon>
        <taxon>Tremellomycetes</taxon>
        <taxon>Filobasidiales</taxon>
        <taxon>Filobasidiaceae</taxon>
        <taxon>Naganishia</taxon>
    </lineage>
</organism>
<name>A0ACC2X199_9TREE</name>
<accession>A0ACC2X199</accession>
<gene>
    <name evidence="1" type="ORF">QFC24_006707</name>
</gene>
<sequence length="361" mass="38933">MDTRAVNGGHQTEQSKCALESALTVDADEDISLEGWTSCAAFTKWTSEVYASPEFKAVAAANADYLASIKPLLGDRNVTLANMYNVFDYMNVNYIHNKDFRANVTEQQMEQARALANYHEQAVFSSPTKDGIGNIAGQTILPVILQALEQMADPSDPLVMQYIGIAYKPLVSLINMTEVAGLPGFMNYAAVAALELRNSSGTLTVSFNFRNASEASPDGSDYTAYPMFGSSSTELPYDTFVEKLSPYSIASLGEWCNKCGTTDLRGCGVIDSLNDTMNDYASATSTRGRHHVSPVVAGLIGALVGIIAAMVFLFVGGTLFKKSGRGFGAGKQGQVQRGRSEEADSAYEMDHDPKSKQHAEI</sequence>
<keyword evidence="2" id="KW-1185">Reference proteome</keyword>
<reference evidence="1" key="1">
    <citation type="submission" date="2023-04" db="EMBL/GenBank/DDBJ databases">
        <title>Draft Genome sequencing of Naganishia species isolated from polar environments using Oxford Nanopore Technology.</title>
        <authorList>
            <person name="Leo P."/>
            <person name="Venkateswaran K."/>
        </authorList>
    </citation>
    <scope>NUCLEOTIDE SEQUENCE</scope>
    <source>
        <strain evidence="1">DBVPG 5303</strain>
    </source>
</reference>
<proteinExistence type="predicted"/>
<protein>
    <submittedName>
        <fullName evidence="1">Uncharacterized protein</fullName>
    </submittedName>
</protein>
<evidence type="ECO:0000313" key="1">
    <source>
        <dbReference type="EMBL" id="KAJ9116537.1"/>
    </source>
</evidence>